<protein>
    <submittedName>
        <fullName evidence="1">Uncharacterized protein</fullName>
    </submittedName>
</protein>
<sequence>MSATIASFLLTFPLVAAVELKTCNDEITRGIKNDTISPNDPIFFHNGTNYMSQLDDLHLTIEGCIKTCPKPNFDLYDDMWPRLLTWLLPALLLVGNLHVARVGTVNRLFATLHFMGVPIDSAWSLLTKAEVWNRFYAIALQHNPAGPDSEAMARAYAAILSAFEELTDDMPSVSKELETIINENGARLDKQDMEHIMLEAAEELVDSRSNEVLRTCLVIFNYLWSVLSALVPEIGGKQSSQPGGRIGTAMFLSFLVTVVMLSNTLSGFVSRRTCLRIMERYCRTLKGKKRDQHVFPHSPLLASKLGLYTTKPNPSIVDFIDAQPWTGSLYNYRPKKALLKASESDRSRIHLLMLSLAPVLIATSCAFVIIWFTPTIGLDCRSLWVISCGFVLMLSPVLTWLIQVFCKGQLAWYLTVAKDFMLGVPILIVIVSSSIGVFNTCTCWSSVFSLRYSRAYVRLDPISERVYNAHHIYPAMVATCLGLQLVTYALMFRVMRPGAKVFRPDEDTKMKTYRHVHGFDPPETEMHTGWISYQNHQSSVAPEVSSKQ</sequence>
<proteinExistence type="predicted"/>
<dbReference type="Proteomes" id="UP001148629">
    <property type="component" value="Unassembled WGS sequence"/>
</dbReference>
<gene>
    <name evidence="1" type="ORF">NM208_g1587</name>
</gene>
<comment type="caution">
    <text evidence="1">The sequence shown here is derived from an EMBL/GenBank/DDBJ whole genome shotgun (WGS) entry which is preliminary data.</text>
</comment>
<organism evidence="1 2">
    <name type="scientific">Fusarium decemcellulare</name>
    <dbReference type="NCBI Taxonomy" id="57161"/>
    <lineage>
        <taxon>Eukaryota</taxon>
        <taxon>Fungi</taxon>
        <taxon>Dikarya</taxon>
        <taxon>Ascomycota</taxon>
        <taxon>Pezizomycotina</taxon>
        <taxon>Sordariomycetes</taxon>
        <taxon>Hypocreomycetidae</taxon>
        <taxon>Hypocreales</taxon>
        <taxon>Nectriaceae</taxon>
        <taxon>Fusarium</taxon>
        <taxon>Fusarium decemcellulare species complex</taxon>
    </lineage>
</organism>
<keyword evidence="2" id="KW-1185">Reference proteome</keyword>
<accession>A0ACC1SVX3</accession>
<dbReference type="EMBL" id="JANRMS010000084">
    <property type="protein sequence ID" value="KAJ3547298.1"/>
    <property type="molecule type" value="Genomic_DNA"/>
</dbReference>
<evidence type="ECO:0000313" key="2">
    <source>
        <dbReference type="Proteomes" id="UP001148629"/>
    </source>
</evidence>
<reference evidence="1" key="1">
    <citation type="submission" date="2022-08" db="EMBL/GenBank/DDBJ databases">
        <title>Genome Sequence of Fusarium decemcellulare.</title>
        <authorList>
            <person name="Buettner E."/>
        </authorList>
    </citation>
    <scope>NUCLEOTIDE SEQUENCE</scope>
    <source>
        <strain evidence="1">Babe19</strain>
    </source>
</reference>
<evidence type="ECO:0000313" key="1">
    <source>
        <dbReference type="EMBL" id="KAJ3547298.1"/>
    </source>
</evidence>
<name>A0ACC1SVX3_9HYPO</name>